<dbReference type="GO" id="GO:0005506">
    <property type="term" value="F:iron ion binding"/>
    <property type="evidence" value="ECO:0007669"/>
    <property type="project" value="InterPro"/>
</dbReference>
<dbReference type="GO" id="GO:0020037">
    <property type="term" value="F:heme binding"/>
    <property type="evidence" value="ECO:0007669"/>
    <property type="project" value="InterPro"/>
</dbReference>
<dbReference type="Proteomes" id="UP000075787">
    <property type="component" value="Unassembled WGS sequence"/>
</dbReference>
<dbReference type="PANTHER" id="PTHR46696">
    <property type="entry name" value="P450, PUTATIVE (EUROFUNG)-RELATED"/>
    <property type="match status" value="1"/>
</dbReference>
<evidence type="ECO:0008006" key="5">
    <source>
        <dbReference type="Google" id="ProtNLM"/>
    </source>
</evidence>
<reference evidence="3 4" key="1">
    <citation type="submission" date="2015-12" db="EMBL/GenBank/DDBJ databases">
        <title>Genome sequence of Tistrella mobilis MCCC 1A02139.</title>
        <authorList>
            <person name="Lu L."/>
            <person name="Lai Q."/>
            <person name="Shao Z."/>
            <person name="Qian P."/>
        </authorList>
    </citation>
    <scope>NUCLEOTIDE SEQUENCE [LARGE SCALE GENOMIC DNA]</scope>
    <source>
        <strain evidence="3 4">MCCC 1A02139</strain>
    </source>
</reference>
<dbReference type="PANTHER" id="PTHR46696:SF1">
    <property type="entry name" value="CYTOCHROME P450 YJIB-RELATED"/>
    <property type="match status" value="1"/>
</dbReference>
<keyword evidence="2" id="KW-0560">Oxidoreductase</keyword>
<dbReference type="InterPro" id="IPR017972">
    <property type="entry name" value="Cyt_P450_CS"/>
</dbReference>
<dbReference type="AlphaFoldDB" id="A0A162KDF9"/>
<proteinExistence type="inferred from homology"/>
<dbReference type="EMBL" id="LPZR01000184">
    <property type="protein sequence ID" value="KYO51001.1"/>
    <property type="molecule type" value="Genomic_DNA"/>
</dbReference>
<evidence type="ECO:0000256" key="2">
    <source>
        <dbReference type="RuleBase" id="RU000461"/>
    </source>
</evidence>
<name>A0A162KDF9_9PROT</name>
<dbReference type="GeneID" id="97242233"/>
<dbReference type="SUPFAM" id="SSF48264">
    <property type="entry name" value="Cytochrome P450"/>
    <property type="match status" value="1"/>
</dbReference>
<dbReference type="InterPro" id="IPR001128">
    <property type="entry name" value="Cyt_P450"/>
</dbReference>
<dbReference type="CDD" id="cd00302">
    <property type="entry name" value="cytochrome_P450"/>
    <property type="match status" value="1"/>
</dbReference>
<dbReference type="GO" id="GO:0016705">
    <property type="term" value="F:oxidoreductase activity, acting on paired donors, with incorporation or reduction of molecular oxygen"/>
    <property type="evidence" value="ECO:0007669"/>
    <property type="project" value="InterPro"/>
</dbReference>
<dbReference type="OrthoDB" id="9801155at2"/>
<keyword evidence="2" id="KW-0503">Monooxygenase</keyword>
<dbReference type="InterPro" id="IPR002397">
    <property type="entry name" value="Cyt_P450_B"/>
</dbReference>
<evidence type="ECO:0000313" key="4">
    <source>
        <dbReference type="Proteomes" id="UP000075787"/>
    </source>
</evidence>
<keyword evidence="2" id="KW-0408">Iron</keyword>
<keyword evidence="2" id="KW-0479">Metal-binding</keyword>
<dbReference type="GO" id="GO:0004497">
    <property type="term" value="F:monooxygenase activity"/>
    <property type="evidence" value="ECO:0007669"/>
    <property type="project" value="UniProtKB-KW"/>
</dbReference>
<dbReference type="PROSITE" id="PS00086">
    <property type="entry name" value="CYTOCHROME_P450"/>
    <property type="match status" value="1"/>
</dbReference>
<dbReference type="InterPro" id="IPR036396">
    <property type="entry name" value="Cyt_P450_sf"/>
</dbReference>
<comment type="similarity">
    <text evidence="1 2">Belongs to the cytochrome P450 family.</text>
</comment>
<protein>
    <recommendedName>
        <fullName evidence="5">Cytochrome P450</fullName>
    </recommendedName>
</protein>
<accession>A0A162KDF9</accession>
<dbReference type="RefSeq" id="WP_062767193.1">
    <property type="nucleotide sequence ID" value="NZ_CP121045.1"/>
</dbReference>
<organism evidence="3 4">
    <name type="scientific">Tistrella mobilis</name>
    <dbReference type="NCBI Taxonomy" id="171437"/>
    <lineage>
        <taxon>Bacteria</taxon>
        <taxon>Pseudomonadati</taxon>
        <taxon>Pseudomonadota</taxon>
        <taxon>Alphaproteobacteria</taxon>
        <taxon>Geminicoccales</taxon>
        <taxon>Geminicoccaceae</taxon>
        <taxon>Tistrella</taxon>
    </lineage>
</organism>
<dbReference type="PRINTS" id="PR00359">
    <property type="entry name" value="BP450"/>
</dbReference>
<comment type="caution">
    <text evidence="3">The sequence shown here is derived from an EMBL/GenBank/DDBJ whole genome shotgun (WGS) entry which is preliminary data.</text>
</comment>
<evidence type="ECO:0000313" key="3">
    <source>
        <dbReference type="EMBL" id="KYO51001.1"/>
    </source>
</evidence>
<sequence length="418" mass="45209">MTVIGQGNTAGNGGQAEPIDFGSAAFRTDPWPAYASARRDRPVWWSDRLGQLCVVRHADVMRVLTDPVFTVEYPFKRTRQAFGETLLDIDGARHLAQRRAAQHLLGFEGVAAAVAGLAPGIIGATISGLPAGRPVDAVAALAEPIARGVIRGLFGIDAETGDRLARHLSRVSRYIETADVDLGDVVEDRRALEAEIGRLIDEGLSPRPAALALRVQRMASELERTQLMRLMLLMMAAGVETPLSAIANALAVLLDHRHLIDRLAVEPSLADSFALEVMRFQPPQHDTTRFVRGHTMLGGIEVRRGISVRVFLASANRDESVFQAADRFDPERFLPGRPPVPVLSFGAGRHACPGRPLASAIIAEALRRLAGGFQDIRPAEDCDPTITGEGFRRPQRLTLVLDPRRRPATASLPGAAVA</sequence>
<dbReference type="Pfam" id="PF00067">
    <property type="entry name" value="p450"/>
    <property type="match status" value="1"/>
</dbReference>
<evidence type="ECO:0000256" key="1">
    <source>
        <dbReference type="ARBA" id="ARBA00010617"/>
    </source>
</evidence>
<keyword evidence="2" id="KW-0349">Heme</keyword>
<dbReference type="Gene3D" id="1.10.630.10">
    <property type="entry name" value="Cytochrome P450"/>
    <property type="match status" value="1"/>
</dbReference>
<gene>
    <name evidence="3" type="ORF">AUP44_10775</name>
</gene>